<accession>A0AAV7JM52</accession>
<proteinExistence type="predicted"/>
<evidence type="ECO:0000256" key="2">
    <source>
        <dbReference type="PROSITE-ProRule" id="PRU00047"/>
    </source>
</evidence>
<dbReference type="PROSITE" id="PS50175">
    <property type="entry name" value="ASP_PROT_RETROV"/>
    <property type="match status" value="1"/>
</dbReference>
<dbReference type="CDD" id="cd00303">
    <property type="entry name" value="retropepsin_like"/>
    <property type="match status" value="1"/>
</dbReference>
<dbReference type="GO" id="GO:0003676">
    <property type="term" value="F:nucleic acid binding"/>
    <property type="evidence" value="ECO:0007669"/>
    <property type="project" value="InterPro"/>
</dbReference>
<keyword evidence="6" id="KW-1185">Reference proteome</keyword>
<organism evidence="5 6">
    <name type="scientific">Oopsacas minuta</name>
    <dbReference type="NCBI Taxonomy" id="111878"/>
    <lineage>
        <taxon>Eukaryota</taxon>
        <taxon>Metazoa</taxon>
        <taxon>Porifera</taxon>
        <taxon>Hexactinellida</taxon>
        <taxon>Hexasterophora</taxon>
        <taxon>Lyssacinosida</taxon>
        <taxon>Leucopsacidae</taxon>
        <taxon>Oopsacas</taxon>
    </lineage>
</organism>
<dbReference type="GO" id="GO:0004190">
    <property type="term" value="F:aspartic-type endopeptidase activity"/>
    <property type="evidence" value="ECO:0007669"/>
    <property type="project" value="InterPro"/>
</dbReference>
<gene>
    <name evidence="5" type="ORF">LOD99_6257</name>
</gene>
<comment type="caution">
    <text evidence="5">The sequence shown here is derived from an EMBL/GenBank/DDBJ whole genome shotgun (WGS) entry which is preliminary data.</text>
</comment>
<dbReference type="SUPFAM" id="SSF57756">
    <property type="entry name" value="Retrovirus zinc finger-like domains"/>
    <property type="match status" value="1"/>
</dbReference>
<dbReference type="GO" id="GO:0008270">
    <property type="term" value="F:zinc ion binding"/>
    <property type="evidence" value="ECO:0007669"/>
    <property type="project" value="UniProtKB-KW"/>
</dbReference>
<dbReference type="Proteomes" id="UP001165289">
    <property type="component" value="Unassembled WGS sequence"/>
</dbReference>
<evidence type="ECO:0000313" key="5">
    <source>
        <dbReference type="EMBL" id="KAI6650042.1"/>
    </source>
</evidence>
<dbReference type="GO" id="GO:0006508">
    <property type="term" value="P:proteolysis"/>
    <property type="evidence" value="ECO:0007669"/>
    <property type="project" value="InterPro"/>
</dbReference>
<keyword evidence="1" id="KW-0378">Hydrolase</keyword>
<dbReference type="Pfam" id="PF13650">
    <property type="entry name" value="Asp_protease_2"/>
    <property type="match status" value="1"/>
</dbReference>
<protein>
    <submittedName>
        <fullName evidence="5">Transposon Ty3-G Gag-Pol polyprotein</fullName>
    </submittedName>
</protein>
<feature type="domain" description="CCHC-type" evidence="3">
    <location>
        <begin position="242"/>
        <end position="257"/>
    </location>
</feature>
<keyword evidence="2" id="KW-0863">Zinc-finger</keyword>
<sequence length="439" mass="49977">MAAPMNISIPPLKPGERIEEWQPLFVAATSALAAHAGDKAVIQILPSYVCRDEFEKDTTLLAIKEETIEAAFKVLSNALDAPIDEFDATSRFRSMVWARGTRIEVFFTRLWKEAKRAGFLNQQVCITLVTQLPGKACSSVKKWVRERVVVTDEQMREFIGFVQQNLRQADVLLDFGSREAPEEKTVGQCKVVTEEAKEDQQSNDSDADPVTPHVWKVRQYGTERRAERGYRGASRDYWQITCFTCGRRGHGYQRCPDRICKGCHGKGHDVEDCTTEWRGNIGRRGRKFIRKDFVKELRVGNQVDERAASIVVRIGDSDIRALLDTGAKVNVMDVQTMRELGLTNRLRPVTGQVYGVGGAPVTVVGKMDVPIRVSNEEAHWTRVHVLEGEEQALLLGRQFLKSFGRVTFDWDEGLLYWVRSRLIYRNRQLEGTHWPEHAR</sequence>
<dbReference type="InterPro" id="IPR001995">
    <property type="entry name" value="Peptidase_A2_cat"/>
</dbReference>
<dbReference type="InterPro" id="IPR036875">
    <property type="entry name" value="Znf_CCHC_sf"/>
</dbReference>
<keyword evidence="2" id="KW-0862">Zinc</keyword>
<name>A0AAV7JM52_9METZ</name>
<evidence type="ECO:0000313" key="6">
    <source>
        <dbReference type="Proteomes" id="UP001165289"/>
    </source>
</evidence>
<feature type="domain" description="Peptidase A2" evidence="4">
    <location>
        <begin position="319"/>
        <end position="358"/>
    </location>
</feature>
<evidence type="ECO:0000259" key="4">
    <source>
        <dbReference type="PROSITE" id="PS50175"/>
    </source>
</evidence>
<dbReference type="Gene3D" id="2.40.70.10">
    <property type="entry name" value="Acid Proteases"/>
    <property type="match status" value="1"/>
</dbReference>
<dbReference type="SUPFAM" id="SSF50630">
    <property type="entry name" value="Acid proteases"/>
    <property type="match status" value="1"/>
</dbReference>
<evidence type="ECO:0000259" key="3">
    <source>
        <dbReference type="PROSITE" id="PS50158"/>
    </source>
</evidence>
<dbReference type="AlphaFoldDB" id="A0AAV7JM52"/>
<evidence type="ECO:0000256" key="1">
    <source>
        <dbReference type="ARBA" id="ARBA00022801"/>
    </source>
</evidence>
<dbReference type="EMBL" id="JAKMXF010000315">
    <property type="protein sequence ID" value="KAI6650042.1"/>
    <property type="molecule type" value="Genomic_DNA"/>
</dbReference>
<dbReference type="InterPro" id="IPR021109">
    <property type="entry name" value="Peptidase_aspartic_dom_sf"/>
</dbReference>
<dbReference type="Gene3D" id="4.10.60.10">
    <property type="entry name" value="Zinc finger, CCHC-type"/>
    <property type="match status" value="1"/>
</dbReference>
<reference evidence="5 6" key="1">
    <citation type="journal article" date="2023" name="BMC Biol.">
        <title>The compact genome of the sponge Oopsacas minuta (Hexactinellida) is lacking key metazoan core genes.</title>
        <authorList>
            <person name="Santini S."/>
            <person name="Schenkelaars Q."/>
            <person name="Jourda C."/>
            <person name="Duchesne M."/>
            <person name="Belahbib H."/>
            <person name="Rocher C."/>
            <person name="Selva M."/>
            <person name="Riesgo A."/>
            <person name="Vervoort M."/>
            <person name="Leys S.P."/>
            <person name="Kodjabachian L."/>
            <person name="Le Bivic A."/>
            <person name="Borchiellini C."/>
            <person name="Claverie J.M."/>
            <person name="Renard E."/>
        </authorList>
    </citation>
    <scope>NUCLEOTIDE SEQUENCE [LARGE SCALE GENOMIC DNA]</scope>
    <source>
        <strain evidence="5">SPO-2</strain>
    </source>
</reference>
<dbReference type="PROSITE" id="PS50158">
    <property type="entry name" value="ZF_CCHC"/>
    <property type="match status" value="1"/>
</dbReference>
<dbReference type="InterPro" id="IPR001878">
    <property type="entry name" value="Znf_CCHC"/>
</dbReference>
<keyword evidence="2" id="KW-0479">Metal-binding</keyword>